<dbReference type="Pfam" id="PF00990">
    <property type="entry name" value="GGDEF"/>
    <property type="match status" value="1"/>
</dbReference>
<evidence type="ECO:0000256" key="2">
    <source>
        <dbReference type="ARBA" id="ARBA00034247"/>
    </source>
</evidence>
<dbReference type="PANTHER" id="PTHR45138">
    <property type="entry name" value="REGULATORY COMPONENTS OF SENSORY TRANSDUCTION SYSTEM"/>
    <property type="match status" value="1"/>
</dbReference>
<feature type="transmembrane region" description="Helical" evidence="3">
    <location>
        <begin position="135"/>
        <end position="159"/>
    </location>
</feature>
<feature type="transmembrane region" description="Helical" evidence="3">
    <location>
        <begin position="50"/>
        <end position="70"/>
    </location>
</feature>
<keyword evidence="3" id="KW-0472">Membrane</keyword>
<dbReference type="InterPro" id="IPR000160">
    <property type="entry name" value="GGDEF_dom"/>
</dbReference>
<evidence type="ECO:0000256" key="1">
    <source>
        <dbReference type="ARBA" id="ARBA00012528"/>
    </source>
</evidence>
<evidence type="ECO:0000313" key="6">
    <source>
        <dbReference type="Proteomes" id="UP001219956"/>
    </source>
</evidence>
<comment type="caution">
    <text evidence="5">The sequence shown here is derived from an EMBL/GenBank/DDBJ whole genome shotgun (WGS) entry which is preliminary data.</text>
</comment>
<evidence type="ECO:0000256" key="3">
    <source>
        <dbReference type="SAM" id="Phobius"/>
    </source>
</evidence>
<feature type="transmembrane region" description="Helical" evidence="3">
    <location>
        <begin position="76"/>
        <end position="95"/>
    </location>
</feature>
<proteinExistence type="predicted"/>
<dbReference type="Proteomes" id="UP001219956">
    <property type="component" value="Unassembled WGS sequence"/>
</dbReference>
<feature type="transmembrane region" description="Helical" evidence="3">
    <location>
        <begin position="107"/>
        <end position="129"/>
    </location>
</feature>
<keyword evidence="3" id="KW-0812">Transmembrane</keyword>
<feature type="transmembrane region" description="Helical" evidence="3">
    <location>
        <begin position="197"/>
        <end position="222"/>
    </location>
</feature>
<evidence type="ECO:0000313" key="5">
    <source>
        <dbReference type="EMBL" id="MDC7717958.1"/>
    </source>
</evidence>
<keyword evidence="3" id="KW-1133">Transmembrane helix</keyword>
<dbReference type="RefSeq" id="WP_272752265.1">
    <property type="nucleotide sequence ID" value="NZ_JAQQLF010000014.1"/>
</dbReference>
<dbReference type="CDD" id="cd01949">
    <property type="entry name" value="GGDEF"/>
    <property type="match status" value="1"/>
</dbReference>
<dbReference type="SUPFAM" id="SSF55073">
    <property type="entry name" value="Nucleotide cyclase"/>
    <property type="match status" value="1"/>
</dbReference>
<dbReference type="PANTHER" id="PTHR45138:SF9">
    <property type="entry name" value="DIGUANYLATE CYCLASE DGCM-RELATED"/>
    <property type="match status" value="1"/>
</dbReference>
<feature type="transmembrane region" description="Helical" evidence="3">
    <location>
        <begin position="166"/>
        <end position="185"/>
    </location>
</feature>
<gene>
    <name evidence="5" type="ORF">PQU95_12130</name>
</gene>
<protein>
    <recommendedName>
        <fullName evidence="1">diguanylate cyclase</fullName>
        <ecNumber evidence="1">2.7.7.65</ecNumber>
    </recommendedName>
</protein>
<dbReference type="Gene3D" id="3.30.70.270">
    <property type="match status" value="1"/>
</dbReference>
<dbReference type="EC" id="2.7.7.65" evidence="1"/>
<dbReference type="PROSITE" id="PS50887">
    <property type="entry name" value="GGDEF"/>
    <property type="match status" value="1"/>
</dbReference>
<dbReference type="SMART" id="SM00267">
    <property type="entry name" value="GGDEF"/>
    <property type="match status" value="1"/>
</dbReference>
<dbReference type="NCBIfam" id="TIGR00254">
    <property type="entry name" value="GGDEF"/>
    <property type="match status" value="1"/>
</dbReference>
<keyword evidence="6" id="KW-1185">Reference proteome</keyword>
<feature type="domain" description="GGDEF" evidence="4">
    <location>
        <begin position="255"/>
        <end position="385"/>
    </location>
</feature>
<dbReference type="EMBL" id="JAQQLF010000014">
    <property type="protein sequence ID" value="MDC7717958.1"/>
    <property type="molecule type" value="Genomic_DNA"/>
</dbReference>
<comment type="catalytic activity">
    <reaction evidence="2">
        <text>2 GTP = 3',3'-c-di-GMP + 2 diphosphate</text>
        <dbReference type="Rhea" id="RHEA:24898"/>
        <dbReference type="ChEBI" id="CHEBI:33019"/>
        <dbReference type="ChEBI" id="CHEBI:37565"/>
        <dbReference type="ChEBI" id="CHEBI:58805"/>
        <dbReference type="EC" id="2.7.7.65"/>
    </reaction>
</comment>
<sequence>MGRLSMLFWVKVLGLLPGEVGHGDAGSLLSPHRHMPLLASRRAHMLLNRVRLFSCLFSILTPLWIVVDIYTLPSPLSWQLAGLRLLATLAFVWLTRALRPDGRLLQAWRGMAMLFAIPSLFYLFSHLLLSHYSLVGVSGIISAGYTFLPFVLLAGLAIFPLTLVECLVFALPALLAHLLSGYLQWSAMVPPVFWGAFWLQVLIAGVSALACTTQLAFMMALVRQAVRDPLTGVFSRRSAEEMLELLAVQAQRSGMPLAVVFIDLDHFKSINDSFGHAAGDQTLKRLAADLGLQLRKSDILCRWGGEEFLLLLPQTTLPQARLVLRRVRRRGLGLRPDGQPLTASMGLAEWHEDEVADWPALLALADARMYQAKQQGRNRVVSGDDAVLAQTA</sequence>
<dbReference type="InterPro" id="IPR029787">
    <property type="entry name" value="Nucleotide_cyclase"/>
</dbReference>
<keyword evidence="5" id="KW-0548">Nucleotidyltransferase</keyword>
<keyword evidence="5" id="KW-0808">Transferase</keyword>
<dbReference type="InterPro" id="IPR043128">
    <property type="entry name" value="Rev_trsase/Diguanyl_cyclase"/>
</dbReference>
<dbReference type="InterPro" id="IPR050469">
    <property type="entry name" value="Diguanylate_Cyclase"/>
</dbReference>
<organism evidence="5 6">
    <name type="scientific">Vogesella aquatica</name>
    <dbReference type="NCBI Taxonomy" id="2984206"/>
    <lineage>
        <taxon>Bacteria</taxon>
        <taxon>Pseudomonadati</taxon>
        <taxon>Pseudomonadota</taxon>
        <taxon>Betaproteobacteria</taxon>
        <taxon>Neisseriales</taxon>
        <taxon>Chromobacteriaceae</taxon>
        <taxon>Vogesella</taxon>
    </lineage>
</organism>
<reference evidence="5 6" key="1">
    <citation type="submission" date="2023-01" db="EMBL/GenBank/DDBJ databases">
        <title>Novel species of the genus Vogesella isolated from rivers.</title>
        <authorList>
            <person name="Lu H."/>
        </authorList>
    </citation>
    <scope>NUCLEOTIDE SEQUENCE [LARGE SCALE GENOMIC DNA]</scope>
    <source>
        <strain evidence="5 6">DC21W</strain>
    </source>
</reference>
<evidence type="ECO:0000259" key="4">
    <source>
        <dbReference type="PROSITE" id="PS50887"/>
    </source>
</evidence>
<accession>A0ABT5IZG9</accession>
<name>A0ABT5IZG9_9NEIS</name>
<dbReference type="GO" id="GO:0052621">
    <property type="term" value="F:diguanylate cyclase activity"/>
    <property type="evidence" value="ECO:0007669"/>
    <property type="project" value="UniProtKB-EC"/>
</dbReference>